<accession>A0A7K0CQ33</accession>
<sequence length="227" mass="24092">MGISIEWDTPGEDGSPEGAERLDSGGPERDDPVSPELRRRWMRRSVLVLGLALVAAVTVWIGGDPEGAERYVPTAPERVAGYELMPPALGNGTMDSLAGVDGAVEFRALYRRGAPPSELGEDFEQVFLQGVHGDVTDPERAARALFAEAEAQTETALSEEPHRPEGSYPDVMLCASFGDPELGFESPACAWADGSSAVIVFSSGATTAGDLADLTDTFHDAVRGKKD</sequence>
<dbReference type="RefSeq" id="WP_153456416.1">
    <property type="nucleotide sequence ID" value="NZ_WEGJ01000036.1"/>
</dbReference>
<keyword evidence="2" id="KW-1133">Transmembrane helix</keyword>
<dbReference type="EMBL" id="WEGJ01000036">
    <property type="protein sequence ID" value="MQY15600.1"/>
    <property type="molecule type" value="Genomic_DNA"/>
</dbReference>
<organism evidence="3 4">
    <name type="scientific">Streptomyces smaragdinus</name>
    <dbReference type="NCBI Taxonomy" id="2585196"/>
    <lineage>
        <taxon>Bacteria</taxon>
        <taxon>Bacillati</taxon>
        <taxon>Actinomycetota</taxon>
        <taxon>Actinomycetes</taxon>
        <taxon>Kitasatosporales</taxon>
        <taxon>Streptomycetaceae</taxon>
        <taxon>Streptomyces</taxon>
    </lineage>
</organism>
<name>A0A7K0CQ33_9ACTN</name>
<evidence type="ECO:0000256" key="2">
    <source>
        <dbReference type="SAM" id="Phobius"/>
    </source>
</evidence>
<evidence type="ECO:0000256" key="1">
    <source>
        <dbReference type="SAM" id="MobiDB-lite"/>
    </source>
</evidence>
<feature type="transmembrane region" description="Helical" evidence="2">
    <location>
        <begin position="46"/>
        <end position="63"/>
    </location>
</feature>
<feature type="region of interest" description="Disordered" evidence="1">
    <location>
        <begin position="1"/>
        <end position="36"/>
    </location>
</feature>
<gene>
    <name evidence="3" type="ORF">SRB5_57860</name>
</gene>
<feature type="compositionally biased region" description="Basic and acidic residues" evidence="1">
    <location>
        <begin position="18"/>
        <end position="36"/>
    </location>
</feature>
<evidence type="ECO:0000313" key="3">
    <source>
        <dbReference type="EMBL" id="MQY15600.1"/>
    </source>
</evidence>
<keyword evidence="4" id="KW-1185">Reference proteome</keyword>
<dbReference type="Proteomes" id="UP000466345">
    <property type="component" value="Unassembled WGS sequence"/>
</dbReference>
<reference evidence="3 4" key="1">
    <citation type="submission" date="2019-10" db="EMBL/GenBank/DDBJ databases">
        <title>Streptomyces smaragdinus sp. nov. and Streptomyces fabii sp. nov., isolated from the gut of fungus growing-termite Macrotermes natalensis.</title>
        <authorList>
            <person name="Schwitalla J."/>
            <person name="Benndorf R."/>
            <person name="Martin K."/>
            <person name="De Beer W."/>
            <person name="Kaster A.-K."/>
            <person name="Vollmers J."/>
            <person name="Poulsen M."/>
            <person name="Beemelmanns C."/>
        </authorList>
    </citation>
    <scope>NUCLEOTIDE SEQUENCE [LARGE SCALE GENOMIC DNA]</scope>
    <source>
        <strain evidence="3 4">RB5</strain>
    </source>
</reference>
<protein>
    <submittedName>
        <fullName evidence="3">Uncharacterized protein</fullName>
    </submittedName>
</protein>
<keyword evidence="2" id="KW-0812">Transmembrane</keyword>
<dbReference type="AlphaFoldDB" id="A0A7K0CQ33"/>
<keyword evidence="2" id="KW-0472">Membrane</keyword>
<proteinExistence type="predicted"/>
<comment type="caution">
    <text evidence="3">The sequence shown here is derived from an EMBL/GenBank/DDBJ whole genome shotgun (WGS) entry which is preliminary data.</text>
</comment>
<evidence type="ECO:0000313" key="4">
    <source>
        <dbReference type="Proteomes" id="UP000466345"/>
    </source>
</evidence>